<sequence length="429" mass="45472">MLQHVQGSDQADVLFSPLSLPGGAVLRNRIAKASMEENLAAPGQIPDHRLRRLYRAWGAGGAGLLITGNVMVDARAMTGPAGVVLDTRAPLQPFAAWAAAARSGGAAAWMQLNHPGRQVRADLGGVAWSPSAVPISGTGGFARPVAMDDDDIRAVIAMFASAAARAIEAGFTGVQIHAAHGYLLSQFLSPLANRRTDRWGGPIERRARLLIEVVDAVRAAMPAGAALGVKLNTADFQRGGFEHQDALRVVRLLSEHPVDLVELSGGSAERPAMHGALDGTGIDERTRAREAYFLDLSREVVAASPIPIMLTGGIRTVEGAREVLRAGVAVVGVATALAQRPTLPRDWSRGRPGPEPLPASSATDKATVSAAKQAAVRWILRRTAARGVAPETTDPDAALRLDARRRARLLRRYRDWLAARTPSGTRSPL</sequence>
<dbReference type="OrthoDB" id="3169239at2"/>
<evidence type="ECO:0000256" key="3">
    <source>
        <dbReference type="RuleBase" id="RU003657"/>
    </source>
</evidence>
<evidence type="ECO:0000256" key="2">
    <source>
        <dbReference type="ARBA" id="ARBA00023002"/>
    </source>
</evidence>
<evidence type="ECO:0000313" key="6">
    <source>
        <dbReference type="Proteomes" id="UP000312512"/>
    </source>
</evidence>
<protein>
    <submittedName>
        <fullName evidence="5">2,4-dienoyl-CoA reductase</fullName>
    </submittedName>
</protein>
<dbReference type="SUPFAM" id="SSF51395">
    <property type="entry name" value="FMN-linked oxidoreductases"/>
    <property type="match status" value="1"/>
</dbReference>
<comment type="similarity">
    <text evidence="3">Belongs to the HisA/HisF family.</text>
</comment>
<proteinExistence type="inferred from homology"/>
<keyword evidence="1" id="KW-0285">Flavoprotein</keyword>
<accession>A0A5C4W4B6</accession>
<keyword evidence="6" id="KW-1185">Reference proteome</keyword>
<dbReference type="GO" id="GO:0000105">
    <property type="term" value="P:L-histidine biosynthetic process"/>
    <property type="evidence" value="ECO:0007669"/>
    <property type="project" value="UniProtKB-KW"/>
</dbReference>
<keyword evidence="3" id="KW-0368">Histidine biosynthesis</keyword>
<dbReference type="PANTHER" id="PTHR43656:SF2">
    <property type="entry name" value="BINDING OXIDOREDUCTASE, PUTATIVE (AFU_ORTHOLOGUE AFUA_2G08260)-RELATED"/>
    <property type="match status" value="1"/>
</dbReference>
<dbReference type="InterPro" id="IPR051799">
    <property type="entry name" value="NADH_flavin_oxidoreductase"/>
</dbReference>
<evidence type="ECO:0000256" key="1">
    <source>
        <dbReference type="ARBA" id="ARBA00022630"/>
    </source>
</evidence>
<name>A0A5C4W4B6_9ACTN</name>
<keyword evidence="3" id="KW-0028">Amino-acid biosynthesis</keyword>
<dbReference type="Pfam" id="PF00724">
    <property type="entry name" value="Oxidored_FMN"/>
    <property type="match status" value="1"/>
</dbReference>
<dbReference type="InterPro" id="IPR013785">
    <property type="entry name" value="Aldolase_TIM"/>
</dbReference>
<dbReference type="Proteomes" id="UP000312512">
    <property type="component" value="Unassembled WGS sequence"/>
</dbReference>
<feature type="domain" description="NADH:flavin oxidoreductase/NADH oxidase N-terminal" evidence="4">
    <location>
        <begin position="14"/>
        <end position="263"/>
    </location>
</feature>
<reference evidence="5 6" key="1">
    <citation type="submission" date="2019-10" db="EMBL/GenBank/DDBJ databases">
        <title>Nonomuraea sp. nov., isolated from Phyllanthus amarus.</title>
        <authorList>
            <person name="Klykleung N."/>
            <person name="Tanasupawat S."/>
        </authorList>
    </citation>
    <scope>NUCLEOTIDE SEQUENCE [LARGE SCALE GENOMIC DNA]</scope>
    <source>
        <strain evidence="5 6">PA1-10</strain>
    </source>
</reference>
<dbReference type="EMBL" id="VDLX02000011">
    <property type="protein sequence ID" value="KAB8191953.1"/>
    <property type="molecule type" value="Genomic_DNA"/>
</dbReference>
<dbReference type="GO" id="GO:0010181">
    <property type="term" value="F:FMN binding"/>
    <property type="evidence" value="ECO:0007669"/>
    <property type="project" value="InterPro"/>
</dbReference>
<dbReference type="Gene3D" id="3.20.20.70">
    <property type="entry name" value="Aldolase class I"/>
    <property type="match status" value="1"/>
</dbReference>
<keyword evidence="2" id="KW-0560">Oxidoreductase</keyword>
<evidence type="ECO:0000259" key="4">
    <source>
        <dbReference type="Pfam" id="PF00724"/>
    </source>
</evidence>
<evidence type="ECO:0000313" key="5">
    <source>
        <dbReference type="EMBL" id="KAB8191953.1"/>
    </source>
</evidence>
<comment type="caution">
    <text evidence="5">The sequence shown here is derived from an EMBL/GenBank/DDBJ whole genome shotgun (WGS) entry which is preliminary data.</text>
</comment>
<dbReference type="InterPro" id="IPR006062">
    <property type="entry name" value="His_biosynth"/>
</dbReference>
<dbReference type="AlphaFoldDB" id="A0A5C4W4B6"/>
<dbReference type="Pfam" id="PF00977">
    <property type="entry name" value="His_biosynth"/>
    <property type="match status" value="1"/>
</dbReference>
<dbReference type="PANTHER" id="PTHR43656">
    <property type="entry name" value="BINDING OXIDOREDUCTASE, PUTATIVE (AFU_ORTHOLOGUE AFUA_2G08260)-RELATED"/>
    <property type="match status" value="1"/>
</dbReference>
<dbReference type="InterPro" id="IPR001155">
    <property type="entry name" value="OxRdtase_FMN_N"/>
</dbReference>
<gene>
    <name evidence="5" type="ORF">FH608_028840</name>
</gene>
<organism evidence="5 6">
    <name type="scientific">Nonomuraea phyllanthi</name>
    <dbReference type="NCBI Taxonomy" id="2219224"/>
    <lineage>
        <taxon>Bacteria</taxon>
        <taxon>Bacillati</taxon>
        <taxon>Actinomycetota</taxon>
        <taxon>Actinomycetes</taxon>
        <taxon>Streptosporangiales</taxon>
        <taxon>Streptosporangiaceae</taxon>
        <taxon>Nonomuraea</taxon>
    </lineage>
</organism>
<dbReference type="GO" id="GO:0016491">
    <property type="term" value="F:oxidoreductase activity"/>
    <property type="evidence" value="ECO:0007669"/>
    <property type="project" value="UniProtKB-KW"/>
</dbReference>